<evidence type="ECO:0000313" key="2">
    <source>
        <dbReference type="EMBL" id="CAG14685.1"/>
    </source>
</evidence>
<protein>
    <submittedName>
        <fullName evidence="2">(spotted green pufferfish) hypothetical protein</fullName>
    </submittedName>
</protein>
<accession>Q4RA98</accession>
<comment type="caution">
    <text evidence="2">The sequence shown here is derived from an EMBL/GenBank/DDBJ whole genome shotgun (WGS) entry which is preliminary data.</text>
</comment>
<feature type="region of interest" description="Disordered" evidence="1">
    <location>
        <begin position="157"/>
        <end position="205"/>
    </location>
</feature>
<sequence length="225" mass="25299">AEPLRSPLFKLVHFEEKLSPSYAGEGKHLCSRKHSLEVTQEEAQDEEPASGDQDHAVLQSVDESRKMGRQESVEDLDKEKLKCKMVAKRQEWSERRDSLQKQDALREPDSSSGGDCRDEGFLLRGLNKSSSDSGPLEAKAAGSTLKDVLYKKLSTRNAEAKTEMCLSSSEGDGGLKAALCSVHPERQHSRQSKDGSKPDRLDFKAPRMEFRRKRLSFEEREDCIC</sequence>
<feature type="region of interest" description="Disordered" evidence="1">
    <location>
        <begin position="33"/>
        <end position="141"/>
    </location>
</feature>
<gene>
    <name evidence="2" type="ORF">GSTENG00036943001</name>
</gene>
<dbReference type="OrthoDB" id="10070999at2759"/>
<proteinExistence type="predicted"/>
<dbReference type="EMBL" id="CAAE01024188">
    <property type="protein sequence ID" value="CAG14685.1"/>
    <property type="molecule type" value="Genomic_DNA"/>
</dbReference>
<reference evidence="2" key="2">
    <citation type="submission" date="2004-02" db="EMBL/GenBank/DDBJ databases">
        <authorList>
            <consortium name="Genoscope"/>
            <consortium name="Whitehead Institute Centre for Genome Research"/>
        </authorList>
    </citation>
    <scope>NUCLEOTIDE SEQUENCE</scope>
</reference>
<feature type="compositionally biased region" description="Basic and acidic residues" evidence="1">
    <location>
        <begin position="183"/>
        <end position="205"/>
    </location>
</feature>
<dbReference type="KEGG" id="tng:GSTEN00036943G001"/>
<feature type="non-terminal residue" evidence="2">
    <location>
        <position position="1"/>
    </location>
</feature>
<feature type="compositionally biased region" description="Acidic residues" evidence="1">
    <location>
        <begin position="39"/>
        <end position="49"/>
    </location>
</feature>
<organism evidence="2">
    <name type="scientific">Tetraodon nigroviridis</name>
    <name type="common">Spotted green pufferfish</name>
    <name type="synonym">Chelonodon nigroviridis</name>
    <dbReference type="NCBI Taxonomy" id="99883"/>
    <lineage>
        <taxon>Eukaryota</taxon>
        <taxon>Metazoa</taxon>
        <taxon>Chordata</taxon>
        <taxon>Craniata</taxon>
        <taxon>Vertebrata</taxon>
        <taxon>Euteleostomi</taxon>
        <taxon>Actinopterygii</taxon>
        <taxon>Neopterygii</taxon>
        <taxon>Teleostei</taxon>
        <taxon>Neoteleostei</taxon>
        <taxon>Acanthomorphata</taxon>
        <taxon>Eupercaria</taxon>
        <taxon>Tetraodontiformes</taxon>
        <taxon>Tetradontoidea</taxon>
        <taxon>Tetraodontidae</taxon>
        <taxon>Tetraodon</taxon>
    </lineage>
</organism>
<evidence type="ECO:0000256" key="1">
    <source>
        <dbReference type="SAM" id="MobiDB-lite"/>
    </source>
</evidence>
<feature type="compositionally biased region" description="Basic and acidic residues" evidence="1">
    <location>
        <begin position="62"/>
        <end position="121"/>
    </location>
</feature>
<reference evidence="2" key="1">
    <citation type="journal article" date="2004" name="Nature">
        <title>Genome duplication in the teleost fish Tetraodon nigroviridis reveals the early vertebrate proto-karyotype.</title>
        <authorList>
            <person name="Jaillon O."/>
            <person name="Aury J.-M."/>
            <person name="Brunet F."/>
            <person name="Petit J.-L."/>
            <person name="Stange-Thomann N."/>
            <person name="Mauceli E."/>
            <person name="Bouneau L."/>
            <person name="Fischer C."/>
            <person name="Ozouf-Costaz C."/>
            <person name="Bernot A."/>
            <person name="Nicaud S."/>
            <person name="Jaffe D."/>
            <person name="Fisher S."/>
            <person name="Lutfalla G."/>
            <person name="Dossat C."/>
            <person name="Segurens B."/>
            <person name="Dasilva C."/>
            <person name="Salanoubat M."/>
            <person name="Levy M."/>
            <person name="Boudet N."/>
            <person name="Castellano S."/>
            <person name="Anthouard V."/>
            <person name="Jubin C."/>
            <person name="Castelli V."/>
            <person name="Katinka M."/>
            <person name="Vacherie B."/>
            <person name="Biemont C."/>
            <person name="Skalli Z."/>
            <person name="Cattolico L."/>
            <person name="Poulain J."/>
            <person name="De Berardinis V."/>
            <person name="Cruaud C."/>
            <person name="Duprat S."/>
            <person name="Brottier P."/>
            <person name="Coutanceau J.-P."/>
            <person name="Gouzy J."/>
            <person name="Parra G."/>
            <person name="Lardier G."/>
            <person name="Chapple C."/>
            <person name="McKernan K.J."/>
            <person name="McEwan P."/>
            <person name="Bosak S."/>
            <person name="Kellis M."/>
            <person name="Volff J.-N."/>
            <person name="Guigo R."/>
            <person name="Zody M.C."/>
            <person name="Mesirov J."/>
            <person name="Lindblad-Toh K."/>
            <person name="Birren B."/>
            <person name="Nusbaum C."/>
            <person name="Kahn D."/>
            <person name="Robinson-Rechavi M."/>
            <person name="Laudet V."/>
            <person name="Schachter V."/>
            <person name="Quetier F."/>
            <person name="Saurin W."/>
            <person name="Scarpelli C."/>
            <person name="Wincker P."/>
            <person name="Lander E.S."/>
            <person name="Weissenbach J."/>
            <person name="Roest Crollius H."/>
        </authorList>
    </citation>
    <scope>NUCLEOTIDE SEQUENCE [LARGE SCALE GENOMIC DNA]</scope>
</reference>
<feature type="non-terminal residue" evidence="2">
    <location>
        <position position="225"/>
    </location>
</feature>
<dbReference type="AlphaFoldDB" id="Q4RA98"/>
<name>Q4RA98_TETNG</name>